<proteinExistence type="predicted"/>
<dbReference type="InterPro" id="IPR035315">
    <property type="entry name" value="DUF5372"/>
</dbReference>
<accession>A0A931AME8</accession>
<evidence type="ECO:0000313" key="1">
    <source>
        <dbReference type="EMBL" id="MBF8193248.1"/>
    </source>
</evidence>
<dbReference type="EMBL" id="JADOGI010000267">
    <property type="protein sequence ID" value="MBF8193248.1"/>
    <property type="molecule type" value="Genomic_DNA"/>
</dbReference>
<name>A0A931AME8_9ACTN</name>
<sequence>MFDQVLEFVKRRKNYGNDDRVYVYDTHGELVSLPAEWTDVVAEDPFVVMADGRAAFRADDLLKLADLVEQMRAERLPATPTSVRWITP</sequence>
<reference evidence="1" key="1">
    <citation type="submission" date="2020-11" db="EMBL/GenBank/DDBJ databases">
        <title>Whole-genome analyses of Nonomuraea sp. K274.</title>
        <authorList>
            <person name="Veyisoglu A."/>
        </authorList>
    </citation>
    <scope>NUCLEOTIDE SEQUENCE</scope>
    <source>
        <strain evidence="1">K274</strain>
    </source>
</reference>
<dbReference type="AlphaFoldDB" id="A0A931AME8"/>
<dbReference type="Proteomes" id="UP000605361">
    <property type="component" value="Unassembled WGS sequence"/>
</dbReference>
<dbReference type="Pfam" id="PF17342">
    <property type="entry name" value="DUF5372"/>
    <property type="match status" value="1"/>
</dbReference>
<protein>
    <submittedName>
        <fullName evidence="1">Uncharacterized protein</fullName>
    </submittedName>
</protein>
<gene>
    <name evidence="1" type="ORF">ITP53_47795</name>
</gene>
<comment type="caution">
    <text evidence="1">The sequence shown here is derived from an EMBL/GenBank/DDBJ whole genome shotgun (WGS) entry which is preliminary data.</text>
</comment>
<evidence type="ECO:0000313" key="2">
    <source>
        <dbReference type="Proteomes" id="UP000605361"/>
    </source>
</evidence>
<keyword evidence="2" id="KW-1185">Reference proteome</keyword>
<organism evidence="1 2">
    <name type="scientific">Nonomuraea cypriaca</name>
    <dbReference type="NCBI Taxonomy" id="1187855"/>
    <lineage>
        <taxon>Bacteria</taxon>
        <taxon>Bacillati</taxon>
        <taxon>Actinomycetota</taxon>
        <taxon>Actinomycetes</taxon>
        <taxon>Streptosporangiales</taxon>
        <taxon>Streptosporangiaceae</taxon>
        <taxon>Nonomuraea</taxon>
    </lineage>
</organism>